<feature type="transmembrane region" description="Helical" evidence="2">
    <location>
        <begin position="45"/>
        <end position="67"/>
    </location>
</feature>
<dbReference type="GO" id="GO:0022857">
    <property type="term" value="F:transmembrane transporter activity"/>
    <property type="evidence" value="ECO:0007669"/>
    <property type="project" value="InterPro"/>
</dbReference>
<comment type="caution">
    <text evidence="3">The sequence shown here is derived from an EMBL/GenBank/DDBJ whole genome shotgun (WGS) entry which is preliminary data.</text>
</comment>
<evidence type="ECO:0000313" key="3">
    <source>
        <dbReference type="EMBL" id="NYJ79692.1"/>
    </source>
</evidence>
<dbReference type="AlphaFoldDB" id="A0A7Z0GPF8"/>
<dbReference type="SUPFAM" id="SSF103473">
    <property type="entry name" value="MFS general substrate transporter"/>
    <property type="match status" value="1"/>
</dbReference>
<name>A0A7Z0GPF8_9MICC</name>
<sequence length="239" mass="24708">MREGPVRLGRQDLVPLEGRGTEGVTGRSGAGPAGRPGRALLRSPVAWQVTAYFGLQSAVFYVMLTWLPSIQTYQGVTPAVAGWWLSGYQAMGIVASLVVGPLMQRTSDQRVIAVGLSAMMGLGVAGMAFAPELLPIWCLISGFASGATLLVSLTMVSLRARTPQQAARLAGMAQGIGYLVAGLGPLAAGVLVDVAGSWLPVLQVLLVVVGVQGMAGWFAGRRVFVDGAPEEGPAGGPPR</sequence>
<dbReference type="RefSeq" id="WP_179542867.1">
    <property type="nucleotide sequence ID" value="NZ_BAAALL010000007.1"/>
</dbReference>
<dbReference type="EMBL" id="JACCFY010000001">
    <property type="protein sequence ID" value="NYJ79692.1"/>
    <property type="molecule type" value="Genomic_DNA"/>
</dbReference>
<gene>
    <name evidence="3" type="ORF">HNR09_003103</name>
</gene>
<dbReference type="Pfam" id="PF07690">
    <property type="entry name" value="MFS_1"/>
    <property type="match status" value="1"/>
</dbReference>
<evidence type="ECO:0000313" key="4">
    <source>
        <dbReference type="Proteomes" id="UP000535437"/>
    </source>
</evidence>
<feature type="transmembrane region" description="Helical" evidence="2">
    <location>
        <begin position="136"/>
        <end position="158"/>
    </location>
</feature>
<dbReference type="PANTHER" id="PTHR23523:SF2">
    <property type="entry name" value="2-NITROIMIDAZOLE TRANSPORTER"/>
    <property type="match status" value="1"/>
</dbReference>
<evidence type="ECO:0000256" key="2">
    <source>
        <dbReference type="SAM" id="Phobius"/>
    </source>
</evidence>
<dbReference type="InterPro" id="IPR052524">
    <property type="entry name" value="MFS_Cyanate_Porter"/>
</dbReference>
<feature type="transmembrane region" description="Helical" evidence="2">
    <location>
        <begin position="79"/>
        <end position="99"/>
    </location>
</feature>
<organism evidence="3 4">
    <name type="scientific">Nesterenkonia xinjiangensis</name>
    <dbReference type="NCBI Taxonomy" id="225327"/>
    <lineage>
        <taxon>Bacteria</taxon>
        <taxon>Bacillati</taxon>
        <taxon>Actinomycetota</taxon>
        <taxon>Actinomycetes</taxon>
        <taxon>Micrococcales</taxon>
        <taxon>Micrococcaceae</taxon>
        <taxon>Nesterenkonia</taxon>
    </lineage>
</organism>
<feature type="transmembrane region" description="Helical" evidence="2">
    <location>
        <begin position="170"/>
        <end position="192"/>
    </location>
</feature>
<keyword evidence="2" id="KW-0472">Membrane</keyword>
<keyword evidence="2" id="KW-0812">Transmembrane</keyword>
<reference evidence="3 4" key="1">
    <citation type="submission" date="2020-07" db="EMBL/GenBank/DDBJ databases">
        <title>Sequencing the genomes of 1000 actinobacteria strains.</title>
        <authorList>
            <person name="Klenk H.-P."/>
        </authorList>
    </citation>
    <scope>NUCLEOTIDE SEQUENCE [LARGE SCALE GENOMIC DNA]</scope>
    <source>
        <strain evidence="3 4">DSM 15475</strain>
    </source>
</reference>
<keyword evidence="2" id="KW-1133">Transmembrane helix</keyword>
<feature type="compositionally biased region" description="Gly residues" evidence="1">
    <location>
        <begin position="21"/>
        <end position="34"/>
    </location>
</feature>
<feature type="region of interest" description="Disordered" evidence="1">
    <location>
        <begin position="16"/>
        <end position="36"/>
    </location>
</feature>
<evidence type="ECO:0000256" key="1">
    <source>
        <dbReference type="SAM" id="MobiDB-lite"/>
    </source>
</evidence>
<keyword evidence="4" id="KW-1185">Reference proteome</keyword>
<protein>
    <submittedName>
        <fullName evidence="3">Cyanate permease</fullName>
    </submittedName>
</protein>
<dbReference type="InterPro" id="IPR036259">
    <property type="entry name" value="MFS_trans_sf"/>
</dbReference>
<dbReference type="PANTHER" id="PTHR23523">
    <property type="match status" value="1"/>
</dbReference>
<feature type="transmembrane region" description="Helical" evidence="2">
    <location>
        <begin position="111"/>
        <end position="130"/>
    </location>
</feature>
<accession>A0A7Z0GPF8</accession>
<dbReference type="Gene3D" id="1.20.1250.20">
    <property type="entry name" value="MFS general substrate transporter like domains"/>
    <property type="match status" value="1"/>
</dbReference>
<feature type="transmembrane region" description="Helical" evidence="2">
    <location>
        <begin position="198"/>
        <end position="219"/>
    </location>
</feature>
<proteinExistence type="predicted"/>
<dbReference type="InterPro" id="IPR011701">
    <property type="entry name" value="MFS"/>
</dbReference>
<dbReference type="Proteomes" id="UP000535437">
    <property type="component" value="Unassembled WGS sequence"/>
</dbReference>